<protein>
    <submittedName>
        <fullName evidence="2">Argininosuccinate lyase</fullName>
        <ecNumber evidence="2">4.3.2.1</ecNumber>
    </submittedName>
</protein>
<keyword evidence="3" id="KW-1185">Reference proteome</keyword>
<dbReference type="GO" id="GO:0004056">
    <property type="term" value="F:argininosuccinate lyase activity"/>
    <property type="evidence" value="ECO:0007669"/>
    <property type="project" value="UniProtKB-EC"/>
</dbReference>
<comment type="caution">
    <text evidence="2">The sequence shown here is derived from an EMBL/GenBank/DDBJ whole genome shotgun (WGS) entry which is preliminary data.</text>
</comment>
<dbReference type="HOGENOM" id="CLU_3357344_0_0_5"/>
<accession>Q2CDQ8</accession>
<dbReference type="Proteomes" id="UP000003635">
    <property type="component" value="Unassembled WGS sequence"/>
</dbReference>
<gene>
    <name evidence="2" type="ORF">OG2516_09343</name>
</gene>
<keyword evidence="2" id="KW-0456">Lyase</keyword>
<dbReference type="EMBL" id="AAOT01000022">
    <property type="protein sequence ID" value="EAR50792.1"/>
    <property type="molecule type" value="Genomic_DNA"/>
</dbReference>
<dbReference type="EC" id="4.3.2.1" evidence="2"/>
<evidence type="ECO:0000256" key="1">
    <source>
        <dbReference type="SAM" id="MobiDB-lite"/>
    </source>
</evidence>
<proteinExistence type="predicted"/>
<evidence type="ECO:0000313" key="3">
    <source>
        <dbReference type="Proteomes" id="UP000003635"/>
    </source>
</evidence>
<name>Q2CDQ8_OCEGH</name>
<sequence length="36" mass="3553">MRALLLVLLLAACGADGPPERPEGGPGPVVGRIGAE</sequence>
<dbReference type="AlphaFoldDB" id="Q2CDQ8"/>
<feature type="region of interest" description="Disordered" evidence="1">
    <location>
        <begin position="16"/>
        <end position="36"/>
    </location>
</feature>
<evidence type="ECO:0000313" key="2">
    <source>
        <dbReference type="EMBL" id="EAR50792.1"/>
    </source>
</evidence>
<reference evidence="2 3" key="1">
    <citation type="journal article" date="2010" name="J. Bacteriol.">
        <title>Genome sequences of Oceanicola granulosus HTCC2516(T) and Oceanicola batsensis HTCC2597(TDelta).</title>
        <authorList>
            <person name="Thrash J.C."/>
            <person name="Cho J.C."/>
            <person name="Vergin K.L."/>
            <person name="Giovannoni S.J."/>
        </authorList>
    </citation>
    <scope>NUCLEOTIDE SEQUENCE [LARGE SCALE GENOMIC DNA]</scope>
    <source>
        <strain evidence="3">ATCC BAA-861 / DSM 15982 / KCTC 12143 / HTCC2516</strain>
    </source>
</reference>
<organism evidence="2 3">
    <name type="scientific">Oceanicola granulosus (strain ATCC BAA-861 / DSM 15982 / KCTC 12143 / HTCC2516)</name>
    <dbReference type="NCBI Taxonomy" id="314256"/>
    <lineage>
        <taxon>Bacteria</taxon>
        <taxon>Pseudomonadati</taxon>
        <taxon>Pseudomonadota</taxon>
        <taxon>Alphaproteobacteria</taxon>
        <taxon>Rhodobacterales</taxon>
        <taxon>Roseobacteraceae</taxon>
        <taxon>Oceanicola</taxon>
    </lineage>
</organism>